<dbReference type="Proteomes" id="UP001171620">
    <property type="component" value="Unassembled WGS sequence"/>
</dbReference>
<dbReference type="RefSeq" id="WP_301788473.1">
    <property type="nucleotide sequence ID" value="NZ_JAUJRV010000008.1"/>
</dbReference>
<evidence type="ECO:0000313" key="2">
    <source>
        <dbReference type="Proteomes" id="UP001171620"/>
    </source>
</evidence>
<dbReference type="EMBL" id="JAUJRV010000008">
    <property type="protein sequence ID" value="MDN7795819.1"/>
    <property type="molecule type" value="Genomic_DNA"/>
</dbReference>
<accession>A0AAW7T2L9</accession>
<evidence type="ECO:0000313" key="1">
    <source>
        <dbReference type="EMBL" id="MDN7795819.1"/>
    </source>
</evidence>
<protein>
    <submittedName>
        <fullName evidence="1">Uncharacterized protein</fullName>
    </submittedName>
</protein>
<comment type="caution">
    <text evidence="1">The sequence shown here is derived from an EMBL/GenBank/DDBJ whole genome shotgun (WGS) entry which is preliminary data.</text>
</comment>
<name>A0AAW7T2L9_BURVI</name>
<reference evidence="1" key="1">
    <citation type="submission" date="2023-07" db="EMBL/GenBank/DDBJ databases">
        <title>A collection of bacterial strains from the Burkholderia cepacia Research Laboratory and Repository.</title>
        <authorList>
            <person name="Lipuma J."/>
            <person name="Spilker T."/>
            <person name="Caverly L."/>
        </authorList>
    </citation>
    <scope>NUCLEOTIDE SEQUENCE</scope>
    <source>
        <strain evidence="1">AU44268</strain>
    </source>
</reference>
<sequence>MTIPAGVFPSGTPNLSSFGTLASANDSVTINTDTLGAVGVSISGTNAGATVVIEGTISGTSWDTIKAYPLIVGAAGVTSIGAAGDFEFNCGAFKQVRARLSVAGSGSFSATLNGTFAAKHIGVKNGNPADLNATVVQSGSTGTDYSANKPTIPNVGAAFGASGPYANYVLVATVPASPTRNNIDIENISGAQIAVVRDDGTAANGAAPANASVFTLAGGASAGAQGGAWSSQTFKGRLQIYAPSAAAIVSVMVD</sequence>
<dbReference type="AlphaFoldDB" id="A0AAW7T2L9"/>
<proteinExistence type="predicted"/>
<organism evidence="1 2">
    <name type="scientific">Burkholderia vietnamiensis</name>
    <dbReference type="NCBI Taxonomy" id="60552"/>
    <lineage>
        <taxon>Bacteria</taxon>
        <taxon>Pseudomonadati</taxon>
        <taxon>Pseudomonadota</taxon>
        <taxon>Betaproteobacteria</taxon>
        <taxon>Burkholderiales</taxon>
        <taxon>Burkholderiaceae</taxon>
        <taxon>Burkholderia</taxon>
        <taxon>Burkholderia cepacia complex</taxon>
    </lineage>
</organism>
<gene>
    <name evidence="1" type="ORF">QZM33_12835</name>
</gene>